<gene>
    <name evidence="1" type="ORF">BJG266_LOCUS49</name>
    <name evidence="2" type="ORF">QVE165_LOCUS8903</name>
</gene>
<evidence type="ECO:0000313" key="3">
    <source>
        <dbReference type="Proteomes" id="UP000663832"/>
    </source>
</evidence>
<organism evidence="2 3">
    <name type="scientific">Adineta steineri</name>
    <dbReference type="NCBI Taxonomy" id="433720"/>
    <lineage>
        <taxon>Eukaryota</taxon>
        <taxon>Metazoa</taxon>
        <taxon>Spiralia</taxon>
        <taxon>Gnathifera</taxon>
        <taxon>Rotifera</taxon>
        <taxon>Eurotatoria</taxon>
        <taxon>Bdelloidea</taxon>
        <taxon>Adinetida</taxon>
        <taxon>Adinetidae</taxon>
        <taxon>Adineta</taxon>
    </lineage>
</organism>
<dbReference type="EMBL" id="CAJNOI010000001">
    <property type="protein sequence ID" value="CAF0719051.1"/>
    <property type="molecule type" value="Genomic_DNA"/>
</dbReference>
<dbReference type="AlphaFoldDB" id="A0A813YUX9"/>
<dbReference type="Proteomes" id="UP000663877">
    <property type="component" value="Unassembled WGS sequence"/>
</dbReference>
<dbReference type="Proteomes" id="UP000663832">
    <property type="component" value="Unassembled WGS sequence"/>
</dbReference>
<accession>A0A813YUX9</accession>
<keyword evidence="3" id="KW-1185">Reference proteome</keyword>
<dbReference type="EMBL" id="CAJNOM010000040">
    <property type="protein sequence ID" value="CAF0890211.1"/>
    <property type="molecule type" value="Genomic_DNA"/>
</dbReference>
<sequence length="123" mass="14891">MWKADRAGGLEELKKTLRQDHEEMWKANSVRILKEFKEKLGKDSLWDPSYDTIFEIIKNICLQNAQRLALKEMVEILSSSSSKIENWKQKWYQFYESNQSNITEYENIWQHFENSVFPSREFY</sequence>
<reference evidence="2" key="1">
    <citation type="submission" date="2021-02" db="EMBL/GenBank/DDBJ databases">
        <authorList>
            <person name="Nowell W R."/>
        </authorList>
    </citation>
    <scope>NUCLEOTIDE SEQUENCE</scope>
</reference>
<evidence type="ECO:0000313" key="1">
    <source>
        <dbReference type="EMBL" id="CAF0719051.1"/>
    </source>
</evidence>
<dbReference type="OrthoDB" id="10228531at2759"/>
<name>A0A813YUX9_9BILA</name>
<evidence type="ECO:0000313" key="2">
    <source>
        <dbReference type="EMBL" id="CAF0890211.1"/>
    </source>
</evidence>
<comment type="caution">
    <text evidence="2">The sequence shown here is derived from an EMBL/GenBank/DDBJ whole genome shotgun (WGS) entry which is preliminary data.</text>
</comment>
<proteinExistence type="predicted"/>
<protein>
    <submittedName>
        <fullName evidence="2">Uncharacterized protein</fullName>
    </submittedName>
</protein>